<evidence type="ECO:0000313" key="2">
    <source>
        <dbReference type="Proteomes" id="UP001199816"/>
    </source>
</evidence>
<keyword evidence="2" id="KW-1185">Reference proteome</keyword>
<comment type="caution">
    <text evidence="1">The sequence shown here is derived from an EMBL/GenBank/DDBJ whole genome shotgun (WGS) entry which is preliminary data.</text>
</comment>
<protein>
    <submittedName>
        <fullName evidence="1">Uncharacterized protein</fullName>
    </submittedName>
</protein>
<evidence type="ECO:0000313" key="1">
    <source>
        <dbReference type="EMBL" id="MCD2421553.1"/>
    </source>
</evidence>
<gene>
    <name evidence="1" type="ORF">LQ567_02190</name>
</gene>
<dbReference type="RefSeq" id="WP_231002458.1">
    <property type="nucleotide sequence ID" value="NZ_JAJNEC010000003.1"/>
</dbReference>
<organism evidence="1 2">
    <name type="scientific">Niabella pedocola</name>
    <dbReference type="NCBI Taxonomy" id="1752077"/>
    <lineage>
        <taxon>Bacteria</taxon>
        <taxon>Pseudomonadati</taxon>
        <taxon>Bacteroidota</taxon>
        <taxon>Chitinophagia</taxon>
        <taxon>Chitinophagales</taxon>
        <taxon>Chitinophagaceae</taxon>
        <taxon>Niabella</taxon>
    </lineage>
</organism>
<name>A0ABS8PMR9_9BACT</name>
<sequence>MKEQPFESTEHDLVGYAALDLKSGQDAFLSAIFPNYNPQRFVPVAIKVAFGKDHLTIALYAHAAGEKPQTGEALPVKKFKGILDMDVFASYVKHFSVSFSNDQFDMNQMRVTNR</sequence>
<dbReference type="Proteomes" id="UP001199816">
    <property type="component" value="Unassembled WGS sequence"/>
</dbReference>
<accession>A0ABS8PMR9</accession>
<dbReference type="EMBL" id="JAJNEC010000003">
    <property type="protein sequence ID" value="MCD2421553.1"/>
    <property type="molecule type" value="Genomic_DNA"/>
</dbReference>
<reference evidence="1 2" key="1">
    <citation type="submission" date="2021-11" db="EMBL/GenBank/DDBJ databases">
        <title>Genomic of Niabella pedocola.</title>
        <authorList>
            <person name="Wu T."/>
        </authorList>
    </citation>
    <scope>NUCLEOTIDE SEQUENCE [LARGE SCALE GENOMIC DNA]</scope>
    <source>
        <strain evidence="1 2">JCM 31011</strain>
    </source>
</reference>
<proteinExistence type="predicted"/>